<organism evidence="3 4">
    <name type="scientific">Microbacterium salsuginis</name>
    <dbReference type="NCBI Taxonomy" id="2722803"/>
    <lineage>
        <taxon>Bacteria</taxon>
        <taxon>Bacillati</taxon>
        <taxon>Actinomycetota</taxon>
        <taxon>Actinomycetes</taxon>
        <taxon>Micrococcales</taxon>
        <taxon>Microbacteriaceae</taxon>
        <taxon>Microbacterium</taxon>
    </lineage>
</organism>
<dbReference type="Proteomes" id="UP001429745">
    <property type="component" value="Unassembled WGS sequence"/>
</dbReference>
<dbReference type="RefSeq" id="WP_168911581.1">
    <property type="nucleotide sequence ID" value="NZ_JABACI010000001.1"/>
</dbReference>
<evidence type="ECO:0000259" key="2">
    <source>
        <dbReference type="Pfam" id="PF13649"/>
    </source>
</evidence>
<reference evidence="3 4" key="1">
    <citation type="submission" date="2020-04" db="EMBL/GenBank/DDBJ databases">
        <title>CFH 90308 Microbacterium sp.</title>
        <authorList>
            <person name="Nie G."/>
            <person name="Ming H."/>
            <person name="Xia T."/>
        </authorList>
    </citation>
    <scope>NUCLEOTIDE SEQUENCE [LARGE SCALE GENOMIC DNA]</scope>
    <source>
        <strain evidence="3 4">CFH 90308</strain>
    </source>
</reference>
<accession>A0ABX1K825</accession>
<protein>
    <submittedName>
        <fullName evidence="3">Methyltransferase domain-containing protein</fullName>
    </submittedName>
</protein>
<dbReference type="PANTHER" id="PTHR43861">
    <property type="entry name" value="TRANS-ACONITATE 2-METHYLTRANSFERASE-RELATED"/>
    <property type="match status" value="1"/>
</dbReference>
<gene>
    <name evidence="3" type="ORF">HF576_04720</name>
</gene>
<name>A0ABX1K825_9MICO</name>
<dbReference type="GO" id="GO:0008168">
    <property type="term" value="F:methyltransferase activity"/>
    <property type="evidence" value="ECO:0007669"/>
    <property type="project" value="UniProtKB-KW"/>
</dbReference>
<proteinExistence type="predicted"/>
<dbReference type="EMBL" id="JABACI010000001">
    <property type="protein sequence ID" value="NLP83142.1"/>
    <property type="molecule type" value="Genomic_DNA"/>
</dbReference>
<keyword evidence="4" id="KW-1185">Reference proteome</keyword>
<dbReference type="Gene3D" id="3.40.50.150">
    <property type="entry name" value="Vaccinia Virus protein VP39"/>
    <property type="match status" value="1"/>
</dbReference>
<comment type="caution">
    <text evidence="3">The sequence shown here is derived from an EMBL/GenBank/DDBJ whole genome shotgun (WGS) entry which is preliminary data.</text>
</comment>
<sequence length="207" mass="22751">MMNEFGKDYWEDQWGPTGSGRKRRLPVNPYLRAETAHLPVGAVLDAGCGTGTEALWLAEQGWDVTAADISATALAEARARAAGGVGEHIDWVETDLSRWEPARSWDLVFTSYAHAQIGQLPLYRRIASWVAPGGTLLIVGHLHGDHHDVPRGHDHPQGATATLEGITNLFSSPEWRIDSAYEHTRTVHPGGSPVHLRDVIVRVHRLP</sequence>
<feature type="domain" description="Methyltransferase" evidence="2">
    <location>
        <begin position="43"/>
        <end position="134"/>
    </location>
</feature>
<evidence type="ECO:0000313" key="3">
    <source>
        <dbReference type="EMBL" id="NLP83142.1"/>
    </source>
</evidence>
<dbReference type="GO" id="GO:0032259">
    <property type="term" value="P:methylation"/>
    <property type="evidence" value="ECO:0007669"/>
    <property type="project" value="UniProtKB-KW"/>
</dbReference>
<dbReference type="InterPro" id="IPR041698">
    <property type="entry name" value="Methyltransf_25"/>
</dbReference>
<dbReference type="Pfam" id="PF13649">
    <property type="entry name" value="Methyltransf_25"/>
    <property type="match status" value="1"/>
</dbReference>
<dbReference type="InterPro" id="IPR029063">
    <property type="entry name" value="SAM-dependent_MTases_sf"/>
</dbReference>
<dbReference type="CDD" id="cd02440">
    <property type="entry name" value="AdoMet_MTases"/>
    <property type="match status" value="1"/>
</dbReference>
<keyword evidence="3" id="KW-0489">Methyltransferase</keyword>
<evidence type="ECO:0000313" key="4">
    <source>
        <dbReference type="Proteomes" id="UP001429745"/>
    </source>
</evidence>
<dbReference type="SUPFAM" id="SSF53335">
    <property type="entry name" value="S-adenosyl-L-methionine-dependent methyltransferases"/>
    <property type="match status" value="1"/>
</dbReference>
<keyword evidence="1" id="KW-0808">Transferase</keyword>
<evidence type="ECO:0000256" key="1">
    <source>
        <dbReference type="ARBA" id="ARBA00022679"/>
    </source>
</evidence>